<evidence type="ECO:0000256" key="1">
    <source>
        <dbReference type="ARBA" id="ARBA00001798"/>
    </source>
</evidence>
<keyword evidence="8" id="KW-0862">Zinc</keyword>
<evidence type="ECO:0000256" key="4">
    <source>
        <dbReference type="ARBA" id="ARBA00022723"/>
    </source>
</evidence>
<sequence length="633" mass="70422">MSLDESPCMLLPQPLVISNNNNVTGKSKKQENDKYLFYPPINSNDAKSNDKTEGNIKSNRTQELKNLLIYSRKETIFNNTARENNHGQKNKQPTFNSRYSPQSSTMKYSSVASQNSTLTHTSISPRRTRTVTLLSPPSISPSLLSPSQTSQIATPPPLPSPPITPRSTIIVPLSPLHSPPITSRSRTIIPPPPITPRSTTILPPPPLLSPPPITPRSTTIVPLFPLPTHPVIPRNTIINPPPPIIPQSTTIISPPPRIIPPQQSSRNPRLRKLILVPTPPQTSSSKNSAIASSSPKSILPLTASSPRGSALASFPQMKECIICAETFDMTQLTQISINCQHENDICQECIARHIEHELQAKGNIEIICPNENCQSVMTEDDVKKLSNETIFERYQKLSLVAALSKMDDFYWCLNPNCDSGQIHYEGDAAPIMTCQSCLKKTCVMHSLPIPDGSLNCPQCNITETVVNEQVITQVPTAPQLTNLLTSNNSPLNVSYVREKKPIKKKSLLNLFKKSHGSKEKRNETCTAENDLAKQMPQQELKRQEDLQKKRNIQIEAKSKAYINSMTKKCPKCKANIEKNNGCDHMTCRAPRCGYEFCWLCFADYNAIPYASKKKTENIYQPTRNKTEANSNPT</sequence>
<dbReference type="EMBL" id="CAJVPL010001348">
    <property type="protein sequence ID" value="CAG8566448.1"/>
    <property type="molecule type" value="Genomic_DNA"/>
</dbReference>
<reference evidence="13" key="1">
    <citation type="submission" date="2021-06" db="EMBL/GenBank/DDBJ databases">
        <authorList>
            <person name="Kallberg Y."/>
            <person name="Tangrot J."/>
            <person name="Rosling A."/>
        </authorList>
    </citation>
    <scope>NUCLEOTIDE SEQUENCE</scope>
    <source>
        <strain evidence="13">MT106</strain>
    </source>
</reference>
<proteinExistence type="predicted"/>
<gene>
    <name evidence="13" type="ORF">AGERDE_LOCUS7416</name>
</gene>
<feature type="compositionally biased region" description="Polar residues" evidence="10">
    <location>
        <begin position="90"/>
        <end position="125"/>
    </location>
</feature>
<evidence type="ECO:0000259" key="12">
    <source>
        <dbReference type="PROSITE" id="PS51873"/>
    </source>
</evidence>
<evidence type="ECO:0000256" key="2">
    <source>
        <dbReference type="ARBA" id="ARBA00012251"/>
    </source>
</evidence>
<feature type="region of interest" description="Disordered" evidence="10">
    <location>
        <begin position="277"/>
        <end position="297"/>
    </location>
</feature>
<dbReference type="Gene3D" id="1.20.120.1750">
    <property type="match status" value="1"/>
</dbReference>
<dbReference type="InterPro" id="IPR001841">
    <property type="entry name" value="Znf_RING"/>
</dbReference>
<feature type="domain" description="RING-type" evidence="12">
    <location>
        <begin position="316"/>
        <end position="625"/>
    </location>
</feature>
<keyword evidence="14" id="KW-1185">Reference proteome</keyword>
<keyword evidence="5" id="KW-0677">Repeat</keyword>
<keyword evidence="3" id="KW-0808">Transferase</keyword>
<dbReference type="InterPro" id="IPR013083">
    <property type="entry name" value="Znf_RING/FYVE/PHD"/>
</dbReference>
<dbReference type="Gene3D" id="3.30.40.10">
    <property type="entry name" value="Zinc/RING finger domain, C3HC4 (zinc finger)"/>
    <property type="match status" value="1"/>
</dbReference>
<keyword evidence="4" id="KW-0479">Metal-binding</keyword>
<feature type="compositionally biased region" description="Low complexity" evidence="10">
    <location>
        <begin position="283"/>
        <end position="297"/>
    </location>
</feature>
<keyword evidence="6 9" id="KW-0863">Zinc-finger</keyword>
<evidence type="ECO:0000259" key="11">
    <source>
        <dbReference type="PROSITE" id="PS50089"/>
    </source>
</evidence>
<protein>
    <recommendedName>
        <fullName evidence="2">RBR-type E3 ubiquitin transferase</fullName>
        <ecNumber evidence="2">2.3.2.31</ecNumber>
    </recommendedName>
</protein>
<feature type="compositionally biased region" description="Low complexity" evidence="10">
    <location>
        <begin position="179"/>
        <end position="188"/>
    </location>
</feature>
<dbReference type="GO" id="GO:0016567">
    <property type="term" value="P:protein ubiquitination"/>
    <property type="evidence" value="ECO:0007669"/>
    <property type="project" value="InterPro"/>
</dbReference>
<dbReference type="PROSITE" id="PS50089">
    <property type="entry name" value="ZF_RING_2"/>
    <property type="match status" value="1"/>
</dbReference>
<dbReference type="InterPro" id="IPR031127">
    <property type="entry name" value="E3_UB_ligase_RBR"/>
</dbReference>
<evidence type="ECO:0000313" key="13">
    <source>
        <dbReference type="EMBL" id="CAG8566448.1"/>
    </source>
</evidence>
<dbReference type="InterPro" id="IPR044066">
    <property type="entry name" value="TRIAD_supradom"/>
</dbReference>
<dbReference type="GO" id="GO:0061630">
    <property type="term" value="F:ubiquitin protein ligase activity"/>
    <property type="evidence" value="ECO:0007669"/>
    <property type="project" value="UniProtKB-EC"/>
</dbReference>
<dbReference type="AlphaFoldDB" id="A0A9N9BK38"/>
<evidence type="ECO:0000256" key="7">
    <source>
        <dbReference type="ARBA" id="ARBA00022786"/>
    </source>
</evidence>
<dbReference type="EC" id="2.3.2.31" evidence="2"/>
<feature type="region of interest" description="Disordered" evidence="10">
    <location>
        <begin position="78"/>
        <end position="161"/>
    </location>
</feature>
<organism evidence="13 14">
    <name type="scientific">Ambispora gerdemannii</name>
    <dbReference type="NCBI Taxonomy" id="144530"/>
    <lineage>
        <taxon>Eukaryota</taxon>
        <taxon>Fungi</taxon>
        <taxon>Fungi incertae sedis</taxon>
        <taxon>Mucoromycota</taxon>
        <taxon>Glomeromycotina</taxon>
        <taxon>Glomeromycetes</taxon>
        <taxon>Archaeosporales</taxon>
        <taxon>Ambisporaceae</taxon>
        <taxon>Ambispora</taxon>
    </lineage>
</organism>
<dbReference type="SUPFAM" id="SSF57850">
    <property type="entry name" value="RING/U-box"/>
    <property type="match status" value="3"/>
</dbReference>
<accession>A0A9N9BK38</accession>
<evidence type="ECO:0000256" key="5">
    <source>
        <dbReference type="ARBA" id="ARBA00022737"/>
    </source>
</evidence>
<evidence type="ECO:0000256" key="3">
    <source>
        <dbReference type="ARBA" id="ARBA00022679"/>
    </source>
</evidence>
<feature type="compositionally biased region" description="Low complexity" evidence="10">
    <location>
        <begin position="132"/>
        <end position="153"/>
    </location>
</feature>
<dbReference type="Pfam" id="PF01485">
    <property type="entry name" value="IBR"/>
    <property type="match status" value="1"/>
</dbReference>
<dbReference type="PROSITE" id="PS51873">
    <property type="entry name" value="TRIAD"/>
    <property type="match status" value="1"/>
</dbReference>
<comment type="catalytic activity">
    <reaction evidence="1">
        <text>[E2 ubiquitin-conjugating enzyme]-S-ubiquitinyl-L-cysteine + [acceptor protein]-L-lysine = [E2 ubiquitin-conjugating enzyme]-L-cysteine + [acceptor protein]-N(6)-ubiquitinyl-L-lysine.</text>
        <dbReference type="EC" id="2.3.2.31"/>
    </reaction>
</comment>
<feature type="domain" description="RING-type" evidence="11">
    <location>
        <begin position="320"/>
        <end position="372"/>
    </location>
</feature>
<dbReference type="OrthoDB" id="1431934at2759"/>
<dbReference type="CDD" id="cd20335">
    <property type="entry name" value="BRcat_RBR"/>
    <property type="match status" value="1"/>
</dbReference>
<dbReference type="InterPro" id="IPR002867">
    <property type="entry name" value="IBR_dom"/>
</dbReference>
<dbReference type="Proteomes" id="UP000789831">
    <property type="component" value="Unassembled WGS sequence"/>
</dbReference>
<dbReference type="Pfam" id="PF22191">
    <property type="entry name" value="IBR_1"/>
    <property type="match status" value="1"/>
</dbReference>
<evidence type="ECO:0000256" key="10">
    <source>
        <dbReference type="SAM" id="MobiDB-lite"/>
    </source>
</evidence>
<comment type="caution">
    <text evidence="13">The sequence shown here is derived from an EMBL/GenBank/DDBJ whole genome shotgun (WGS) entry which is preliminary data.</text>
</comment>
<dbReference type="GO" id="GO:0008270">
    <property type="term" value="F:zinc ion binding"/>
    <property type="evidence" value="ECO:0007669"/>
    <property type="project" value="UniProtKB-KW"/>
</dbReference>
<evidence type="ECO:0000256" key="6">
    <source>
        <dbReference type="ARBA" id="ARBA00022771"/>
    </source>
</evidence>
<evidence type="ECO:0000256" key="9">
    <source>
        <dbReference type="PROSITE-ProRule" id="PRU00175"/>
    </source>
</evidence>
<name>A0A9N9BK38_9GLOM</name>
<dbReference type="PANTHER" id="PTHR11685">
    <property type="entry name" value="RBR FAMILY RING FINGER AND IBR DOMAIN-CONTAINING"/>
    <property type="match status" value="1"/>
</dbReference>
<dbReference type="SMART" id="SM00647">
    <property type="entry name" value="IBR"/>
    <property type="match status" value="2"/>
</dbReference>
<feature type="region of interest" description="Disordered" evidence="10">
    <location>
        <begin position="176"/>
        <end position="204"/>
    </location>
</feature>
<evidence type="ECO:0000313" key="14">
    <source>
        <dbReference type="Proteomes" id="UP000789831"/>
    </source>
</evidence>
<evidence type="ECO:0000256" key="8">
    <source>
        <dbReference type="ARBA" id="ARBA00022833"/>
    </source>
</evidence>
<keyword evidence="7" id="KW-0833">Ubl conjugation pathway</keyword>